<gene>
    <name evidence="6" type="ORF">HZF24_04225</name>
</gene>
<dbReference type="InterPro" id="IPR000709">
    <property type="entry name" value="Leu_Ile_Val-bd"/>
</dbReference>
<dbReference type="PANTHER" id="PTHR30483:SF6">
    <property type="entry name" value="PERIPLASMIC BINDING PROTEIN OF ABC TRANSPORTER FOR NATURAL AMINO ACIDS"/>
    <property type="match status" value="1"/>
</dbReference>
<organism evidence="6 7">
    <name type="scientific">Sedimentibacter hydroxybenzoicus DSM 7310</name>
    <dbReference type="NCBI Taxonomy" id="1123245"/>
    <lineage>
        <taxon>Bacteria</taxon>
        <taxon>Bacillati</taxon>
        <taxon>Bacillota</taxon>
        <taxon>Tissierellia</taxon>
        <taxon>Sedimentibacter</taxon>
    </lineage>
</organism>
<dbReference type="PRINTS" id="PR00337">
    <property type="entry name" value="LEUILEVALBP"/>
</dbReference>
<dbReference type="GO" id="GO:0006865">
    <property type="term" value="P:amino acid transport"/>
    <property type="evidence" value="ECO:0007669"/>
    <property type="project" value="UniProtKB-KW"/>
</dbReference>
<comment type="similarity">
    <text evidence="1">Belongs to the leucine-binding protein family.</text>
</comment>
<evidence type="ECO:0000256" key="4">
    <source>
        <dbReference type="ARBA" id="ARBA00022970"/>
    </source>
</evidence>
<dbReference type="Pfam" id="PF13458">
    <property type="entry name" value="Peripla_BP_6"/>
    <property type="match status" value="1"/>
</dbReference>
<evidence type="ECO:0000313" key="6">
    <source>
        <dbReference type="EMBL" id="NYB73341.1"/>
    </source>
</evidence>
<dbReference type="EMBL" id="JACBNQ010000002">
    <property type="protein sequence ID" value="NYB73341.1"/>
    <property type="molecule type" value="Genomic_DNA"/>
</dbReference>
<proteinExistence type="inferred from homology"/>
<keyword evidence="4" id="KW-0029">Amino-acid transport</keyword>
<dbReference type="Gene3D" id="3.40.50.2300">
    <property type="match status" value="2"/>
</dbReference>
<comment type="caution">
    <text evidence="6">The sequence shown here is derived from an EMBL/GenBank/DDBJ whole genome shotgun (WGS) entry which is preliminary data.</text>
</comment>
<name>A0A974GVH6_SEDHY</name>
<protein>
    <submittedName>
        <fullName evidence="6">ABC transporter substrate-binding protein</fullName>
    </submittedName>
</protein>
<dbReference type="InterPro" id="IPR028082">
    <property type="entry name" value="Peripla_BP_I"/>
</dbReference>
<sequence length="382" mass="40549">MGKRILVSLFVFIMLTTMMFSGCSNSGSNSKESDVKEIEIGVFGPLTGTMAIGGTRQKDGVQYAIDKINEAGGVLGAKLVPIFEDTEGNAQNAVNIMNKFLHKDKVIATIGSNNSPEVLAVLDMIAETKTPHIVPSGVAGAITQSGNEYVFRITATDVVYSKGLVDFAVNELNAKKIAIIHDTNDYGQGGKVMVTDNIKAAGLEPVVVEGYTTGTKDFSPSLLKVKSAGADAIIIWGNYTEGAQLVRQIKELSIPGEVLLSTGVTIGNFFELAGEAADNLYGISSGFSPERPDDVAQNFVKEYNDKMGYIPDINVVLAYDAINVLAKAINDAGTTDGAAVRDALSKIQGFEAISGPVSFRENGEGGTNSLVFRIEKGKIILY</sequence>
<dbReference type="AlphaFoldDB" id="A0A974GVH6"/>
<feature type="domain" description="Leucine-binding protein" evidence="5">
    <location>
        <begin position="37"/>
        <end position="377"/>
    </location>
</feature>
<dbReference type="InterPro" id="IPR028081">
    <property type="entry name" value="Leu-bd"/>
</dbReference>
<dbReference type="PANTHER" id="PTHR30483">
    <property type="entry name" value="LEUCINE-SPECIFIC-BINDING PROTEIN"/>
    <property type="match status" value="1"/>
</dbReference>
<evidence type="ECO:0000259" key="5">
    <source>
        <dbReference type="Pfam" id="PF13458"/>
    </source>
</evidence>
<dbReference type="SUPFAM" id="SSF53822">
    <property type="entry name" value="Periplasmic binding protein-like I"/>
    <property type="match status" value="1"/>
</dbReference>
<reference evidence="6" key="1">
    <citation type="submission" date="2020-07" db="EMBL/GenBank/DDBJ databases">
        <title>Genomic analysis of a strain of Sedimentibacter Hydroxybenzoicus DSM7310.</title>
        <authorList>
            <person name="Ma S."/>
        </authorList>
    </citation>
    <scope>NUCLEOTIDE SEQUENCE</scope>
    <source>
        <strain evidence="6">DSM 7310</strain>
    </source>
</reference>
<evidence type="ECO:0000313" key="7">
    <source>
        <dbReference type="Proteomes" id="UP000611629"/>
    </source>
</evidence>
<dbReference type="RefSeq" id="WP_179237020.1">
    <property type="nucleotide sequence ID" value="NZ_JACBNQ010000002.1"/>
</dbReference>
<evidence type="ECO:0000256" key="3">
    <source>
        <dbReference type="ARBA" id="ARBA00022729"/>
    </source>
</evidence>
<evidence type="ECO:0000256" key="1">
    <source>
        <dbReference type="ARBA" id="ARBA00010062"/>
    </source>
</evidence>
<keyword evidence="3" id="KW-0732">Signal</keyword>
<dbReference type="Proteomes" id="UP000611629">
    <property type="component" value="Unassembled WGS sequence"/>
</dbReference>
<accession>A0A974GVH6</accession>
<keyword evidence="2" id="KW-0813">Transport</keyword>
<dbReference type="InterPro" id="IPR051010">
    <property type="entry name" value="BCAA_transport"/>
</dbReference>
<evidence type="ECO:0000256" key="2">
    <source>
        <dbReference type="ARBA" id="ARBA00022448"/>
    </source>
</evidence>
<dbReference type="PROSITE" id="PS51257">
    <property type="entry name" value="PROKAR_LIPOPROTEIN"/>
    <property type="match status" value="1"/>
</dbReference>
<keyword evidence="7" id="KW-1185">Reference proteome</keyword>